<keyword evidence="2" id="KW-1185">Reference proteome</keyword>
<dbReference type="Proteomes" id="UP001552299">
    <property type="component" value="Unassembled WGS sequence"/>
</dbReference>
<comment type="caution">
    <text evidence="1">The sequence shown here is derived from an EMBL/GenBank/DDBJ whole genome shotgun (WGS) entry which is preliminary data.</text>
</comment>
<protein>
    <submittedName>
        <fullName evidence="1">Uncharacterized protein</fullName>
    </submittedName>
</protein>
<evidence type="ECO:0000313" key="1">
    <source>
        <dbReference type="EMBL" id="KAL0908411.1"/>
    </source>
</evidence>
<evidence type="ECO:0000313" key="2">
    <source>
        <dbReference type="Proteomes" id="UP001552299"/>
    </source>
</evidence>
<organism evidence="1 2">
    <name type="scientific">Dendrobium thyrsiflorum</name>
    <name type="common">Pinecone-like raceme dendrobium</name>
    <name type="synonym">Orchid</name>
    <dbReference type="NCBI Taxonomy" id="117978"/>
    <lineage>
        <taxon>Eukaryota</taxon>
        <taxon>Viridiplantae</taxon>
        <taxon>Streptophyta</taxon>
        <taxon>Embryophyta</taxon>
        <taxon>Tracheophyta</taxon>
        <taxon>Spermatophyta</taxon>
        <taxon>Magnoliopsida</taxon>
        <taxon>Liliopsida</taxon>
        <taxon>Asparagales</taxon>
        <taxon>Orchidaceae</taxon>
        <taxon>Epidendroideae</taxon>
        <taxon>Malaxideae</taxon>
        <taxon>Dendrobiinae</taxon>
        <taxon>Dendrobium</taxon>
    </lineage>
</organism>
<proteinExistence type="predicted"/>
<accession>A0ABD0UDH9</accession>
<dbReference type="EMBL" id="JANQDX010000017">
    <property type="protein sequence ID" value="KAL0908411.1"/>
    <property type="molecule type" value="Genomic_DNA"/>
</dbReference>
<gene>
    <name evidence="1" type="ORF">M5K25_022905</name>
</gene>
<name>A0ABD0UDH9_DENTH</name>
<dbReference type="AlphaFoldDB" id="A0ABD0UDH9"/>
<reference evidence="1 2" key="1">
    <citation type="journal article" date="2024" name="Plant Biotechnol. J.">
        <title>Dendrobium thyrsiflorum genome and its molecular insights into genes involved in important horticultural traits.</title>
        <authorList>
            <person name="Chen B."/>
            <person name="Wang J.Y."/>
            <person name="Zheng P.J."/>
            <person name="Li K.L."/>
            <person name="Liang Y.M."/>
            <person name="Chen X.F."/>
            <person name="Zhang C."/>
            <person name="Zhao X."/>
            <person name="He X."/>
            <person name="Zhang G.Q."/>
            <person name="Liu Z.J."/>
            <person name="Xu Q."/>
        </authorList>
    </citation>
    <scope>NUCLEOTIDE SEQUENCE [LARGE SCALE GENOMIC DNA]</scope>
    <source>
        <strain evidence="1">GZMU011</strain>
    </source>
</reference>
<sequence>METREILLRRLHGGNLAVVPNNGNGAPHLMNSITPRNPSKLLRSRRLLAYNGSKCDLIG</sequence>